<evidence type="ECO:0000256" key="6">
    <source>
        <dbReference type="ARBA" id="ARBA00022806"/>
    </source>
</evidence>
<dbReference type="OrthoDB" id="64767at2759"/>
<keyword evidence="3" id="KW-0934">Plastid</keyword>
<dbReference type="InterPro" id="IPR040801">
    <property type="entry name" value="Ski2_N"/>
</dbReference>
<evidence type="ECO:0000256" key="7">
    <source>
        <dbReference type="ARBA" id="ARBA00022840"/>
    </source>
</evidence>
<dbReference type="FunFam" id="3.40.50.300:FF:000354">
    <property type="entry name" value="ATP-dependent RNA helicase SKI2"/>
    <property type="match status" value="1"/>
</dbReference>
<accession>A0A8T2T715</accession>
<dbReference type="InterPro" id="IPR027417">
    <property type="entry name" value="P-loop_NTPase"/>
</dbReference>
<dbReference type="CDD" id="cd18795">
    <property type="entry name" value="SF2_C_Ski2"/>
    <property type="match status" value="1"/>
</dbReference>
<dbReference type="InterPro" id="IPR001650">
    <property type="entry name" value="Helicase_C-like"/>
</dbReference>
<keyword evidence="13" id="KW-1185">Reference proteome</keyword>
<dbReference type="PANTHER" id="PTHR12131:SF24">
    <property type="entry name" value="DEXH-BOX ATP-DEPENDENT RNA HELICASE DEXH11"/>
    <property type="match status" value="1"/>
</dbReference>
<keyword evidence="3" id="KW-0150">Chloroplast</keyword>
<evidence type="ECO:0000256" key="4">
    <source>
        <dbReference type="ARBA" id="ARBA00022741"/>
    </source>
</evidence>
<keyword evidence="4" id="KW-0547">Nucleotide-binding</keyword>
<dbReference type="FunFam" id="3.40.50.300:FF:001047">
    <property type="entry name" value="DExH-box ATP-dependent RNA helicase DExH11"/>
    <property type="match status" value="1"/>
</dbReference>
<dbReference type="GO" id="GO:0070478">
    <property type="term" value="P:nuclear-transcribed mRNA catabolic process, 3'-5' exonucleolytic nonsense-mediated decay"/>
    <property type="evidence" value="ECO:0007669"/>
    <property type="project" value="TreeGrafter"/>
</dbReference>
<keyword evidence="2" id="KW-0963">Cytoplasm</keyword>
<feature type="domain" description="Helicase ATP-binding" evidence="10">
    <location>
        <begin position="365"/>
        <end position="520"/>
    </location>
</feature>
<dbReference type="InterPro" id="IPR048392">
    <property type="entry name" value="MTR4-like_stalk"/>
</dbReference>
<protein>
    <recommendedName>
        <fullName evidence="14">DExH-box ATP-dependent RNA helicase DExH11</fullName>
    </recommendedName>
</protein>
<dbReference type="PANTHER" id="PTHR12131">
    <property type="entry name" value="ATP-DEPENDENT RNA AND DNA HELICASE"/>
    <property type="match status" value="1"/>
</dbReference>
<dbReference type="InterPro" id="IPR014001">
    <property type="entry name" value="Helicase_ATP-bd"/>
</dbReference>
<feature type="domain" description="Helicase C-terminal" evidence="11">
    <location>
        <begin position="624"/>
        <end position="829"/>
    </location>
</feature>
<dbReference type="Gene3D" id="1.10.3380.30">
    <property type="match status" value="2"/>
</dbReference>
<sequence>MEGSSAHIGGNLPFRLSLSGHSGHLRVEPLPPVRTDTPLSSLPDLILPPALPKETPENIRQSIERKYLIPALDHEEDRADKCGKTWEFDWLDEDAPCIEPSVPHSVVMPVWEPPYRRAKEHSTSIDAFEKWIPGFEEVEVVNPEDASHNSSSVLRKPGPPEDFVRGNTGNHPFLPGGFDVSSSLDKKRVEGKVLSDGLQVIWEGGKLQTVPPGFLRGLDFDSPEPFSVRRKRDSGKPVLAMEEKFVKGPSQINLIDVFKQAWEQETFGQPSESSGIIEDTHVEIDEGSKEQLTDNLLDAEVGMLDNILEDVKKLKVSHASVEEKKPQTWAIKGGCEGLLEHFSEFVPEMALSYPFELDAFQKEAIYHLENGESVFVAAHTSAGKTVVAEYAFALSTKHCTRAVYTSPIKTISNQKYRDFSDRFDVGIITGDVSLKPEASCLIMTTEILRSMLYKGADIIRDIEWVVFDEVHYVNDVERGVVWEEVIIMLPDHVNMVLLSATVPNAYEFADWIGRTKQKKIFVTRTSQRPVPLEHCLYYSGELYKICENKLFLAQGVKAAKDAFNAKKSTPRAGGSSGQAGSFTAPGRGAAGHGGHKNSKGAPGQRSSASMVMAQKNSSGGWRSEASQWYSLIKNLSGKGFLPVVVFCFSKNRCDKSADSLTAIDLTSTSEKNEIRVFCNKGFSRLRGSDRQLPQVVRVEELLRRGIGVHHAGLLPIVKEVVEMLFCRGVIKVLFSTETFAMGVNAPARTVAFHSFRKHDGKTFRQLLPGEYTQMAGRAGRRGLDKVGTVIIMCWDEIPEEADLMRLLTGEPTNLESQFRLTYNMILNLLRVEDLKVEDMLKRSFAEFHAQRALPEQQQQLKEGEGELLQMNTTINCILGDPTIEEYFELAVEAEGLGEELHEAVMQSKGVQSLLVPGRVVVVYTPPLPVPTLGVILRASTPSSGSKNWIILAVNRGSNAFDSSISKATSGDSLSESITDGYYISRKSNRGLEDEYSVSSRASRKSAGVVKVSLPHYGTTGGIGYVAMEIDNKAIVSICKSKIPVDTVRLLEDVSSAAYSLTVQQLLQLEKQYPNQDPPVLDLVKDLKLNDITIIEKYYKRQRLLERMAMNQCHRCTLLHEHYNQFKKQSALKERVRRLKYELSDAALQQMPDFQQRIEVLQEVGCINSELAVQLKGRVACEINSGDELIATECLFENQLVDLDAAEAVALLSALVFQQKDASEPTLSTRLRAAKDRMTATAIRLGSLQAEHGLNIIPQDYAHDTLKFGLVEVVYEWAKGTPFAEICELTNVPEGSIVRTIVRLDETCREFKNAARIIGDSTLYQKMSDASEAIKRDIVFAASLYVTGVPS</sequence>
<dbReference type="Pfam" id="PF08148">
    <property type="entry name" value="DSHCT"/>
    <property type="match status" value="1"/>
</dbReference>
<evidence type="ECO:0000313" key="13">
    <source>
        <dbReference type="Proteomes" id="UP000825935"/>
    </source>
</evidence>
<dbReference type="GO" id="GO:0016787">
    <property type="term" value="F:hydrolase activity"/>
    <property type="evidence" value="ECO:0007669"/>
    <property type="project" value="UniProtKB-KW"/>
</dbReference>
<comment type="subcellular location">
    <subcellularLocation>
        <location evidence="1">Cytoplasm</location>
    </subcellularLocation>
</comment>
<evidence type="ECO:0000313" key="12">
    <source>
        <dbReference type="EMBL" id="KAH7404970.1"/>
    </source>
</evidence>
<evidence type="ECO:0000256" key="5">
    <source>
        <dbReference type="ARBA" id="ARBA00022801"/>
    </source>
</evidence>
<dbReference type="FunFam" id="1.10.3380.30:FF:000001">
    <property type="entry name" value="Ski2 ATP-dependent RNA helicase"/>
    <property type="match status" value="1"/>
</dbReference>
<keyword evidence="6" id="KW-0347">Helicase</keyword>
<reference evidence="12" key="1">
    <citation type="submission" date="2021-08" db="EMBL/GenBank/DDBJ databases">
        <title>WGS assembly of Ceratopteris richardii.</title>
        <authorList>
            <person name="Marchant D.B."/>
            <person name="Chen G."/>
            <person name="Jenkins J."/>
            <person name="Shu S."/>
            <person name="Leebens-Mack J."/>
            <person name="Grimwood J."/>
            <person name="Schmutz J."/>
            <person name="Soltis P."/>
            <person name="Soltis D."/>
            <person name="Chen Z.-H."/>
        </authorList>
    </citation>
    <scope>NUCLEOTIDE SEQUENCE</scope>
    <source>
        <strain evidence="12">Whitten #5841</strain>
        <tissue evidence="12">Leaf</tissue>
    </source>
</reference>
<dbReference type="SMART" id="SM00487">
    <property type="entry name" value="DEXDc"/>
    <property type="match status" value="1"/>
</dbReference>
<dbReference type="InterPro" id="IPR016438">
    <property type="entry name" value="SKI2-like"/>
</dbReference>
<dbReference type="Proteomes" id="UP000825935">
    <property type="component" value="Chromosome 15"/>
</dbReference>
<keyword evidence="8" id="KW-0694">RNA-binding</keyword>
<keyword evidence="7" id="KW-0067">ATP-binding</keyword>
<comment type="caution">
    <text evidence="12">The sequence shown here is derived from an EMBL/GenBank/DDBJ whole genome shotgun (WGS) entry which is preliminary data.</text>
</comment>
<evidence type="ECO:0000256" key="8">
    <source>
        <dbReference type="ARBA" id="ARBA00022884"/>
    </source>
</evidence>
<evidence type="ECO:0000256" key="1">
    <source>
        <dbReference type="ARBA" id="ARBA00004496"/>
    </source>
</evidence>
<dbReference type="SUPFAM" id="SSF52540">
    <property type="entry name" value="P-loop containing nucleoside triphosphate hydrolases"/>
    <property type="match status" value="1"/>
</dbReference>
<evidence type="ECO:0000259" key="11">
    <source>
        <dbReference type="PROSITE" id="PS51194"/>
    </source>
</evidence>
<evidence type="ECO:0000256" key="3">
    <source>
        <dbReference type="ARBA" id="ARBA00022528"/>
    </source>
</evidence>
<dbReference type="SMART" id="SM00490">
    <property type="entry name" value="HELICc"/>
    <property type="match status" value="1"/>
</dbReference>
<feature type="region of interest" description="Disordered" evidence="9">
    <location>
        <begin position="567"/>
        <end position="609"/>
    </location>
</feature>
<evidence type="ECO:0000256" key="2">
    <source>
        <dbReference type="ARBA" id="ARBA00022490"/>
    </source>
</evidence>
<dbReference type="PROSITE" id="PS51194">
    <property type="entry name" value="HELICASE_CTER"/>
    <property type="match status" value="1"/>
</dbReference>
<dbReference type="Gene3D" id="3.40.50.300">
    <property type="entry name" value="P-loop containing nucleotide triphosphate hydrolases"/>
    <property type="match status" value="2"/>
</dbReference>
<dbReference type="GO" id="GO:0005524">
    <property type="term" value="F:ATP binding"/>
    <property type="evidence" value="ECO:0007669"/>
    <property type="project" value="UniProtKB-KW"/>
</dbReference>
<dbReference type="InterPro" id="IPR025696">
    <property type="entry name" value="Beta-barrel_MTR4"/>
</dbReference>
<dbReference type="Pfam" id="PF00270">
    <property type="entry name" value="DEAD"/>
    <property type="match status" value="1"/>
</dbReference>
<dbReference type="InterPro" id="IPR012961">
    <property type="entry name" value="Ski2/MTR4_C"/>
</dbReference>
<evidence type="ECO:0008006" key="14">
    <source>
        <dbReference type="Google" id="ProtNLM"/>
    </source>
</evidence>
<dbReference type="SMART" id="SM01142">
    <property type="entry name" value="DSHCT"/>
    <property type="match status" value="1"/>
</dbReference>
<dbReference type="Pfam" id="PF17911">
    <property type="entry name" value="Ski2_N"/>
    <property type="match status" value="1"/>
</dbReference>
<dbReference type="Pfam" id="PF21408">
    <property type="entry name" value="MTR4-like_stalk"/>
    <property type="match status" value="1"/>
</dbReference>
<dbReference type="PIRSF" id="PIRSF005198">
    <property type="entry name" value="Antiviral_helicase_SKI2"/>
    <property type="match status" value="1"/>
</dbReference>
<keyword evidence="5" id="KW-0378">Hydrolase</keyword>
<dbReference type="PROSITE" id="PS51192">
    <property type="entry name" value="HELICASE_ATP_BIND_1"/>
    <property type="match status" value="1"/>
</dbReference>
<dbReference type="OMA" id="DHVNIIM"/>
<dbReference type="EMBL" id="CM035420">
    <property type="protein sequence ID" value="KAH7404970.1"/>
    <property type="molecule type" value="Genomic_DNA"/>
</dbReference>
<dbReference type="GO" id="GO:0055087">
    <property type="term" value="C:Ski complex"/>
    <property type="evidence" value="ECO:0007669"/>
    <property type="project" value="TreeGrafter"/>
</dbReference>
<name>A0A8T2T715_CERRI</name>
<evidence type="ECO:0000256" key="9">
    <source>
        <dbReference type="SAM" id="MobiDB-lite"/>
    </source>
</evidence>
<dbReference type="GO" id="GO:0003724">
    <property type="term" value="F:RNA helicase activity"/>
    <property type="evidence" value="ECO:0007669"/>
    <property type="project" value="InterPro"/>
</dbReference>
<dbReference type="FunFam" id="1.10.3380.30:FF:000010">
    <property type="entry name" value="DExH-box ATP-dependent RNA helicase DExH11"/>
    <property type="match status" value="1"/>
</dbReference>
<dbReference type="Pfam" id="PF00271">
    <property type="entry name" value="Helicase_C"/>
    <property type="match status" value="1"/>
</dbReference>
<proteinExistence type="predicted"/>
<dbReference type="Pfam" id="PF13234">
    <property type="entry name" value="MTR4_beta-barrel"/>
    <property type="match status" value="1"/>
</dbReference>
<gene>
    <name evidence="12" type="ORF">KP509_15G051600</name>
</gene>
<organism evidence="12 13">
    <name type="scientific">Ceratopteris richardii</name>
    <name type="common">Triangle waterfern</name>
    <dbReference type="NCBI Taxonomy" id="49495"/>
    <lineage>
        <taxon>Eukaryota</taxon>
        <taxon>Viridiplantae</taxon>
        <taxon>Streptophyta</taxon>
        <taxon>Embryophyta</taxon>
        <taxon>Tracheophyta</taxon>
        <taxon>Polypodiopsida</taxon>
        <taxon>Polypodiidae</taxon>
        <taxon>Polypodiales</taxon>
        <taxon>Pteridineae</taxon>
        <taxon>Pteridaceae</taxon>
        <taxon>Parkerioideae</taxon>
        <taxon>Ceratopteris</taxon>
    </lineage>
</organism>
<dbReference type="InterPro" id="IPR011545">
    <property type="entry name" value="DEAD/DEAH_box_helicase_dom"/>
</dbReference>
<dbReference type="GO" id="GO:0003723">
    <property type="term" value="F:RNA binding"/>
    <property type="evidence" value="ECO:0007669"/>
    <property type="project" value="UniProtKB-KW"/>
</dbReference>
<evidence type="ECO:0000259" key="10">
    <source>
        <dbReference type="PROSITE" id="PS51192"/>
    </source>
</evidence>
<dbReference type="InterPro" id="IPR050699">
    <property type="entry name" value="RNA-DNA_Helicase"/>
</dbReference>